<feature type="region of interest" description="Disordered" evidence="1">
    <location>
        <begin position="135"/>
        <end position="371"/>
    </location>
</feature>
<dbReference type="InterPro" id="IPR014752">
    <property type="entry name" value="Arrestin-like_C"/>
</dbReference>
<dbReference type="PANTHER" id="PTHR12507">
    <property type="entry name" value="REDUCED GROWTH PHENOTYPE 1 RGP1, YEAST -RELATED"/>
    <property type="match status" value="1"/>
</dbReference>
<evidence type="ECO:0000313" key="3">
    <source>
        <dbReference type="Proteomes" id="UP000027730"/>
    </source>
</evidence>
<feature type="compositionally biased region" description="Polar residues" evidence="1">
    <location>
        <begin position="108"/>
        <end position="119"/>
    </location>
</feature>
<proteinExistence type="predicted"/>
<feature type="region of interest" description="Disordered" evidence="1">
    <location>
        <begin position="41"/>
        <end position="119"/>
    </location>
</feature>
<dbReference type="OrthoDB" id="5965864at2759"/>
<feature type="region of interest" description="Disordered" evidence="1">
    <location>
        <begin position="609"/>
        <end position="632"/>
    </location>
</feature>
<dbReference type="RefSeq" id="XP_013423916.1">
    <property type="nucleotide sequence ID" value="XM_013568462.1"/>
</dbReference>
<feature type="compositionally biased region" description="Polar residues" evidence="1">
    <location>
        <begin position="156"/>
        <end position="197"/>
    </location>
</feature>
<organism evidence="2 3">
    <name type="scientific">Aureobasidium namibiae CBS 147.97</name>
    <dbReference type="NCBI Taxonomy" id="1043004"/>
    <lineage>
        <taxon>Eukaryota</taxon>
        <taxon>Fungi</taxon>
        <taxon>Dikarya</taxon>
        <taxon>Ascomycota</taxon>
        <taxon>Pezizomycotina</taxon>
        <taxon>Dothideomycetes</taxon>
        <taxon>Dothideomycetidae</taxon>
        <taxon>Dothideales</taxon>
        <taxon>Saccotheciaceae</taxon>
        <taxon>Aureobasidium</taxon>
    </lineage>
</organism>
<feature type="compositionally biased region" description="Pro residues" evidence="1">
    <location>
        <begin position="283"/>
        <end position="297"/>
    </location>
</feature>
<evidence type="ECO:0000313" key="2">
    <source>
        <dbReference type="EMBL" id="KEQ69721.1"/>
    </source>
</evidence>
<dbReference type="HOGENOM" id="CLU_005862_0_0_1"/>
<reference evidence="2 3" key="1">
    <citation type="journal article" date="2014" name="BMC Genomics">
        <title>Genome sequencing of four Aureobasidium pullulans varieties: biotechnological potential, stress tolerance, and description of new species.</title>
        <authorList>
            <person name="Gostin Ar C."/>
            <person name="Ohm R.A."/>
            <person name="Kogej T."/>
            <person name="Sonjak S."/>
            <person name="Turk M."/>
            <person name="Zajc J."/>
            <person name="Zalar P."/>
            <person name="Grube M."/>
            <person name="Sun H."/>
            <person name="Han J."/>
            <person name="Sharma A."/>
            <person name="Chiniquy J."/>
            <person name="Ngan C.Y."/>
            <person name="Lipzen A."/>
            <person name="Barry K."/>
            <person name="Grigoriev I.V."/>
            <person name="Gunde-Cimerman N."/>
        </authorList>
    </citation>
    <scope>NUCLEOTIDE SEQUENCE [LARGE SCALE GENOMIC DNA]</scope>
    <source>
        <strain evidence="2 3">CBS 147.97</strain>
    </source>
</reference>
<dbReference type="Pfam" id="PF08737">
    <property type="entry name" value="Rgp1"/>
    <property type="match status" value="1"/>
</dbReference>
<protein>
    <submittedName>
        <fullName evidence="2">Rgp1-domain-containing protein</fullName>
    </submittedName>
</protein>
<feature type="region of interest" description="Disordered" evidence="1">
    <location>
        <begin position="568"/>
        <end position="591"/>
    </location>
</feature>
<feature type="compositionally biased region" description="Polar residues" evidence="1">
    <location>
        <begin position="316"/>
        <end position="341"/>
    </location>
</feature>
<dbReference type="GeneID" id="25412154"/>
<feature type="compositionally biased region" description="Polar residues" evidence="1">
    <location>
        <begin position="48"/>
        <end position="71"/>
    </location>
</feature>
<evidence type="ECO:0000256" key="1">
    <source>
        <dbReference type="SAM" id="MobiDB-lite"/>
    </source>
</evidence>
<feature type="compositionally biased region" description="Polar residues" evidence="1">
    <location>
        <begin position="209"/>
        <end position="226"/>
    </location>
</feature>
<dbReference type="EMBL" id="KL584720">
    <property type="protein sequence ID" value="KEQ69721.1"/>
    <property type="molecule type" value="Genomic_DNA"/>
</dbReference>
<dbReference type="InterPro" id="IPR014848">
    <property type="entry name" value="Rgp1"/>
</dbReference>
<gene>
    <name evidence="2" type="ORF">M436DRAFT_55524</name>
</gene>
<dbReference type="STRING" id="1043004.A0A074X563"/>
<accession>A0A074X563</accession>
<dbReference type="AlphaFoldDB" id="A0A074X563"/>
<dbReference type="Proteomes" id="UP000027730">
    <property type="component" value="Unassembled WGS sequence"/>
</dbReference>
<feature type="compositionally biased region" description="Pro residues" evidence="1">
    <location>
        <begin position="247"/>
        <end position="258"/>
    </location>
</feature>
<keyword evidence="3" id="KW-1185">Reference proteome</keyword>
<dbReference type="Gene3D" id="2.60.40.640">
    <property type="match status" value="1"/>
</dbReference>
<feature type="compositionally biased region" description="Basic residues" evidence="1">
    <location>
        <begin position="143"/>
        <end position="153"/>
    </location>
</feature>
<sequence length="855" mass="92692">MATRSKVRAYVQWKDSSVFSGEEIECIISFKNTCDDKDQHALDEHTTSSRQKPTQRQRTVTHSTQQLSTVPSVAPSVAGSRTRSHRPTLSLSVYPPPSNAHQRVPSHAASNTTNTTRNVPTHARSLSIMSMGSDNAAAANSHNVRRPPARGHGRSASMQVLSRTPSYQAPSLSFSSYRNPSPLQSQHPPLTRRTSGIRTAPGTPAFNFPSPTTAQHPSASNTSPQRRPSASHMMPPPRHPSASSASFPPPTFSIPPESPDTSRRGSPALGRSPMPEFQFPLRSPAPPQRPLPLPSPKLPDVSPSSANPLSRIISESGANDTPRTSSDFYSLTNHSSETASSDAGPPPPSRMLPKPLNGRIRQAPPTSMPRNQEPEILMMGYAQTMGSFILDGSLVNQAPFEDVKRKGVVGGQGGGGVVGVEKSKRQSGMFGFGWGNIGESLGGLLGGGEMSSIQEMRSVASSKTVPLLSTPQSILFVDLRLAPGETKSYSYRFRLPRGLPPSHKGRAIKVQYHLTLGIQRPGGKQQVKHIEIPFRVLGSVNNRGEILGHDLMSPYILLNDKARSQSIALSGSNPRFPSAKSPSERRASSSLTDDFLSYTDQLLAKPASESGALLSPTAEKPSRRRSSLDEILPNNTKEAIDMAILRSNIASGSSDQLTQSSNRFTISRGGQLVAIITIVRPFYRLGETITGIIDFIPPTPEPDTEADQIPSYGINVWLETTERVDPSLALRSSSSVQRATRKAHAHVSENVLFARRVSFRLEVPTTATPTFETTGVQLDWRVRIEFVTARVRPKAARGLEAGLLEEVGRDERGVVRIAKERLVAETFEVAVPIRVYGVTGTEIDKREAETDGLEV</sequence>
<name>A0A074X563_9PEZI</name>